<dbReference type="EC" id="2.7.13.3" evidence="2"/>
<keyword evidence="7" id="KW-0812">Transmembrane</keyword>
<accession>A0ABN5LSF0</accession>
<feature type="transmembrane region" description="Helical" evidence="7">
    <location>
        <begin position="50"/>
        <end position="68"/>
    </location>
</feature>
<feature type="transmembrane region" description="Helical" evidence="7">
    <location>
        <begin position="12"/>
        <end position="30"/>
    </location>
</feature>
<dbReference type="InterPro" id="IPR036890">
    <property type="entry name" value="HATPase_C_sf"/>
</dbReference>
<dbReference type="PANTHER" id="PTHR43711">
    <property type="entry name" value="TWO-COMPONENT HISTIDINE KINASE"/>
    <property type="match status" value="1"/>
</dbReference>
<dbReference type="Proteomes" id="UP000246099">
    <property type="component" value="Chromosome"/>
</dbReference>
<gene>
    <name evidence="9" type="ORF">DLD77_02455</name>
</gene>
<evidence type="ECO:0000259" key="8">
    <source>
        <dbReference type="PROSITE" id="PS50109"/>
    </source>
</evidence>
<dbReference type="SUPFAM" id="SSF55874">
    <property type="entry name" value="ATPase domain of HSP90 chaperone/DNA topoisomerase II/histidine kinase"/>
    <property type="match status" value="1"/>
</dbReference>
<dbReference type="RefSeq" id="WP_119076308.1">
    <property type="nucleotide sequence ID" value="NZ_CP029600.1"/>
</dbReference>
<evidence type="ECO:0000256" key="1">
    <source>
        <dbReference type="ARBA" id="ARBA00000085"/>
    </source>
</evidence>
<evidence type="ECO:0000256" key="5">
    <source>
        <dbReference type="ARBA" id="ARBA00023012"/>
    </source>
</evidence>
<dbReference type="InterPro" id="IPR003594">
    <property type="entry name" value="HATPase_dom"/>
</dbReference>
<keyword evidence="3" id="KW-0808">Transferase</keyword>
<dbReference type="PANTHER" id="PTHR43711:SF1">
    <property type="entry name" value="HISTIDINE KINASE 1"/>
    <property type="match status" value="1"/>
</dbReference>
<dbReference type="SUPFAM" id="SSF47384">
    <property type="entry name" value="Homodimeric domain of signal transducing histidine kinase"/>
    <property type="match status" value="1"/>
</dbReference>
<evidence type="ECO:0000256" key="4">
    <source>
        <dbReference type="ARBA" id="ARBA00022777"/>
    </source>
</evidence>
<dbReference type="Gene3D" id="3.30.565.10">
    <property type="entry name" value="Histidine kinase-like ATPase, C-terminal domain"/>
    <property type="match status" value="1"/>
</dbReference>
<dbReference type="InterPro" id="IPR036097">
    <property type="entry name" value="HisK_dim/P_sf"/>
</dbReference>
<dbReference type="Pfam" id="PF02518">
    <property type="entry name" value="HATPase_c"/>
    <property type="match status" value="1"/>
</dbReference>
<keyword evidence="5" id="KW-0902">Two-component regulatory system</keyword>
<dbReference type="SMART" id="SM00387">
    <property type="entry name" value="HATPase_c"/>
    <property type="match status" value="1"/>
</dbReference>
<sequence>MGEQKRKMGWSDFLLGPGIIITLLLANSVVGARLMQGQGLNVVNLAGSQVVISLWCFCVWIATVLVVHSPLRNRLLQVLAVLLAAAACSVGGYYLSAFEDYPLDPLYNHHWPKALLRLTYRGALVGLIMYPIVYHLTGSRKVRQERETMEKQRQAMLEEKARQLEEEVAERTKELENVIVQLEQSEWELAESNKTKDRVITMVLHDLRTPLGFLQTVSKKLVNEHQQMDPASLGEQVEHLNNSILVLNEFTRQFFTWAVAQHAGFKVNIRKVAVQELFESIVELYSDIVKANNNTITLVPTDITCETDYDILSTILRNLADNAHKHMKNGRITLSASLAGEKLRITVTDTGSGLTASQQQAFVNDHDFNTAGGNGSSLVGNLLQKIGGELKIATGKEEGAAFTVVLALRPA</sequence>
<keyword evidence="7" id="KW-0472">Membrane</keyword>
<comment type="catalytic activity">
    <reaction evidence="1">
        <text>ATP + protein L-histidine = ADP + protein N-phospho-L-histidine.</text>
        <dbReference type="EC" id="2.7.13.3"/>
    </reaction>
</comment>
<evidence type="ECO:0000256" key="6">
    <source>
        <dbReference type="SAM" id="Coils"/>
    </source>
</evidence>
<evidence type="ECO:0000256" key="7">
    <source>
        <dbReference type="SAM" id="Phobius"/>
    </source>
</evidence>
<evidence type="ECO:0000313" key="9">
    <source>
        <dbReference type="EMBL" id="AWO00640.1"/>
    </source>
</evidence>
<feature type="domain" description="Histidine kinase" evidence="8">
    <location>
        <begin position="202"/>
        <end position="410"/>
    </location>
</feature>
<evidence type="ECO:0000313" key="10">
    <source>
        <dbReference type="Proteomes" id="UP000246099"/>
    </source>
</evidence>
<protein>
    <recommendedName>
        <fullName evidence="2">histidine kinase</fullName>
        <ecNumber evidence="2">2.7.13.3</ecNumber>
    </recommendedName>
</protein>
<dbReference type="PROSITE" id="PS50109">
    <property type="entry name" value="HIS_KIN"/>
    <property type="match status" value="1"/>
</dbReference>
<reference evidence="9 10" key="1">
    <citation type="submission" date="2018-05" db="EMBL/GenBank/DDBJ databases">
        <title>Chitinophaga sp. nov., isolated from rhizosphere soil of Alhagi.</title>
        <authorList>
            <person name="Liu Y."/>
        </authorList>
    </citation>
    <scope>NUCLEOTIDE SEQUENCE [LARGE SCALE GENOMIC DNA]</scope>
    <source>
        <strain evidence="9 10">T22</strain>
    </source>
</reference>
<dbReference type="InterPro" id="IPR050736">
    <property type="entry name" value="Sensor_HK_Regulatory"/>
</dbReference>
<evidence type="ECO:0000256" key="3">
    <source>
        <dbReference type="ARBA" id="ARBA00022679"/>
    </source>
</evidence>
<proteinExistence type="predicted"/>
<feature type="transmembrane region" description="Helical" evidence="7">
    <location>
        <begin position="75"/>
        <end position="98"/>
    </location>
</feature>
<keyword evidence="4" id="KW-0418">Kinase</keyword>
<keyword evidence="6" id="KW-0175">Coiled coil</keyword>
<organism evidence="9 10">
    <name type="scientific">Chitinophaga alhagiae</name>
    <dbReference type="NCBI Taxonomy" id="2203219"/>
    <lineage>
        <taxon>Bacteria</taxon>
        <taxon>Pseudomonadati</taxon>
        <taxon>Bacteroidota</taxon>
        <taxon>Chitinophagia</taxon>
        <taxon>Chitinophagales</taxon>
        <taxon>Chitinophagaceae</taxon>
        <taxon>Chitinophaga</taxon>
    </lineage>
</organism>
<name>A0ABN5LSF0_9BACT</name>
<keyword evidence="10" id="KW-1185">Reference proteome</keyword>
<dbReference type="EMBL" id="CP029600">
    <property type="protein sequence ID" value="AWO00640.1"/>
    <property type="molecule type" value="Genomic_DNA"/>
</dbReference>
<feature type="coiled-coil region" evidence="6">
    <location>
        <begin position="139"/>
        <end position="185"/>
    </location>
</feature>
<feature type="transmembrane region" description="Helical" evidence="7">
    <location>
        <begin position="118"/>
        <end position="136"/>
    </location>
</feature>
<evidence type="ECO:0000256" key="2">
    <source>
        <dbReference type="ARBA" id="ARBA00012438"/>
    </source>
</evidence>
<dbReference type="Gene3D" id="1.10.287.130">
    <property type="match status" value="1"/>
</dbReference>
<keyword evidence="7" id="KW-1133">Transmembrane helix</keyword>
<dbReference type="InterPro" id="IPR005467">
    <property type="entry name" value="His_kinase_dom"/>
</dbReference>